<evidence type="ECO:0000256" key="2">
    <source>
        <dbReference type="SAM" id="MobiDB-lite"/>
    </source>
</evidence>
<dbReference type="InterPro" id="IPR005645">
    <property type="entry name" value="FSH-like_dom"/>
</dbReference>
<accession>A0A7S4U7U4</accession>
<reference evidence="4" key="1">
    <citation type="submission" date="2021-01" db="EMBL/GenBank/DDBJ databases">
        <authorList>
            <person name="Corre E."/>
            <person name="Pelletier E."/>
            <person name="Niang G."/>
            <person name="Scheremetjew M."/>
            <person name="Finn R."/>
            <person name="Kale V."/>
            <person name="Holt S."/>
            <person name="Cochrane G."/>
            <person name="Meng A."/>
            <person name="Brown T."/>
            <person name="Cohen L."/>
        </authorList>
    </citation>
    <scope>NUCLEOTIDE SEQUENCE</scope>
    <source>
        <strain evidence="4">CCMP 2712</strain>
    </source>
</reference>
<evidence type="ECO:0000256" key="1">
    <source>
        <dbReference type="ARBA" id="ARBA00022801"/>
    </source>
</evidence>
<dbReference type="Gene3D" id="3.40.50.1820">
    <property type="entry name" value="alpha/beta hydrolase"/>
    <property type="match status" value="1"/>
</dbReference>
<proteinExistence type="predicted"/>
<dbReference type="Pfam" id="PF03959">
    <property type="entry name" value="FSH1"/>
    <property type="match status" value="1"/>
</dbReference>
<sequence length="227" mass="25138">MSADPQGKHKILFLHGKGENAKTFRARLRRLEDALVEKKGDAVSLEFVTAPHLIGSDDKYAWWNLPPNQRSFTASEYIGMDETFKMIEKTWMEKGPFDAVVGHSQGAILITVLLSRALLRDFSFKPAKAILFGAAWPNPFDGELNQLAAMDLATSSYSPQTLHVYAMNDNINPPEMAKRIEKLLGPKASPGSTSRVTISPWTTSPSPSSARSSSTDMDRFQLPSRVL</sequence>
<dbReference type="EMBL" id="HBKN01045062">
    <property type="protein sequence ID" value="CAE2334475.1"/>
    <property type="molecule type" value="Transcribed_RNA"/>
</dbReference>
<feature type="region of interest" description="Disordered" evidence="2">
    <location>
        <begin position="185"/>
        <end position="227"/>
    </location>
</feature>
<dbReference type="GO" id="GO:0005634">
    <property type="term" value="C:nucleus"/>
    <property type="evidence" value="ECO:0007669"/>
    <property type="project" value="TreeGrafter"/>
</dbReference>
<dbReference type="GO" id="GO:0005737">
    <property type="term" value="C:cytoplasm"/>
    <property type="evidence" value="ECO:0007669"/>
    <property type="project" value="TreeGrafter"/>
</dbReference>
<dbReference type="PANTHER" id="PTHR48070">
    <property type="entry name" value="ESTERASE OVCA2"/>
    <property type="match status" value="1"/>
</dbReference>
<gene>
    <name evidence="4" type="ORF">GTHE00462_LOCUS35251</name>
</gene>
<evidence type="ECO:0000259" key="3">
    <source>
        <dbReference type="Pfam" id="PF03959"/>
    </source>
</evidence>
<name>A0A7S4U7U4_GUITH</name>
<dbReference type="InterPro" id="IPR029058">
    <property type="entry name" value="AB_hydrolase_fold"/>
</dbReference>
<dbReference type="PANTHER" id="PTHR48070:SF6">
    <property type="entry name" value="ESTERASE OVCA2"/>
    <property type="match status" value="1"/>
</dbReference>
<dbReference type="InterPro" id="IPR050593">
    <property type="entry name" value="LovG"/>
</dbReference>
<dbReference type="SUPFAM" id="SSF53474">
    <property type="entry name" value="alpha/beta-Hydrolases"/>
    <property type="match status" value="1"/>
</dbReference>
<feature type="domain" description="Serine hydrolase" evidence="3">
    <location>
        <begin position="8"/>
        <end position="180"/>
    </location>
</feature>
<keyword evidence="1" id="KW-0378">Hydrolase</keyword>
<evidence type="ECO:0000313" key="4">
    <source>
        <dbReference type="EMBL" id="CAE2334475.1"/>
    </source>
</evidence>
<dbReference type="GO" id="GO:0016787">
    <property type="term" value="F:hydrolase activity"/>
    <property type="evidence" value="ECO:0007669"/>
    <property type="project" value="UniProtKB-KW"/>
</dbReference>
<protein>
    <recommendedName>
        <fullName evidence="3">Serine hydrolase domain-containing protein</fullName>
    </recommendedName>
</protein>
<organism evidence="4">
    <name type="scientific">Guillardia theta</name>
    <name type="common">Cryptophyte</name>
    <name type="synonym">Cryptomonas phi</name>
    <dbReference type="NCBI Taxonomy" id="55529"/>
    <lineage>
        <taxon>Eukaryota</taxon>
        <taxon>Cryptophyceae</taxon>
        <taxon>Pyrenomonadales</taxon>
        <taxon>Geminigeraceae</taxon>
        <taxon>Guillardia</taxon>
    </lineage>
</organism>
<feature type="compositionally biased region" description="Low complexity" evidence="2">
    <location>
        <begin position="199"/>
        <end position="215"/>
    </location>
</feature>
<dbReference type="AlphaFoldDB" id="A0A7S4U7U4"/>